<organism evidence="2 3">
    <name type="scientific">Vagococcus allomyrinae</name>
    <dbReference type="NCBI Taxonomy" id="2794353"/>
    <lineage>
        <taxon>Bacteria</taxon>
        <taxon>Bacillati</taxon>
        <taxon>Bacillota</taxon>
        <taxon>Bacilli</taxon>
        <taxon>Lactobacillales</taxon>
        <taxon>Enterococcaceae</taxon>
        <taxon>Vagococcus</taxon>
    </lineage>
</organism>
<dbReference type="SUPFAM" id="SSF52317">
    <property type="entry name" value="Class I glutamine amidotransferase-like"/>
    <property type="match status" value="1"/>
</dbReference>
<reference evidence="2" key="1">
    <citation type="submission" date="2020-12" db="EMBL/GenBank/DDBJ databases">
        <title>Vagococcus allomyrinae sp. nov. and Enterococcus lavae sp. nov., isolated from the larvae of Allomyrina dichotoma.</title>
        <authorList>
            <person name="Lee S.D."/>
        </authorList>
    </citation>
    <scope>NUCLEOTIDE SEQUENCE</scope>
    <source>
        <strain evidence="2">BWB3-3</strain>
    </source>
</reference>
<dbReference type="RefSeq" id="WP_209529007.1">
    <property type="nucleotide sequence ID" value="NZ_JAEEGA010000009.1"/>
</dbReference>
<gene>
    <name evidence="2" type="ORF">I6N95_13900</name>
</gene>
<evidence type="ECO:0000313" key="3">
    <source>
        <dbReference type="Proteomes" id="UP000674938"/>
    </source>
</evidence>
<name>A0A940P5R7_9ENTE</name>
<keyword evidence="3" id="KW-1185">Reference proteome</keyword>
<dbReference type="PANTHER" id="PTHR43130:SF15">
    <property type="entry name" value="THIJ_PFPI FAMILY PROTEIN (AFU_ORTHOLOGUE AFUA_5G14240)"/>
    <property type="match status" value="1"/>
</dbReference>
<dbReference type="AlphaFoldDB" id="A0A940P5R7"/>
<evidence type="ECO:0000259" key="1">
    <source>
        <dbReference type="Pfam" id="PF01965"/>
    </source>
</evidence>
<dbReference type="Pfam" id="PF01965">
    <property type="entry name" value="DJ-1_PfpI"/>
    <property type="match status" value="1"/>
</dbReference>
<dbReference type="InterPro" id="IPR029062">
    <property type="entry name" value="Class_I_gatase-like"/>
</dbReference>
<dbReference type="EMBL" id="JAEEGA010000009">
    <property type="protein sequence ID" value="MBP1042109.1"/>
    <property type="molecule type" value="Genomic_DNA"/>
</dbReference>
<dbReference type="PANTHER" id="PTHR43130">
    <property type="entry name" value="ARAC-FAMILY TRANSCRIPTIONAL REGULATOR"/>
    <property type="match status" value="1"/>
</dbReference>
<accession>A0A940P5R7</accession>
<dbReference type="InterPro" id="IPR002818">
    <property type="entry name" value="DJ-1/PfpI"/>
</dbReference>
<sequence length="197" mass="21953">MKKVNVILFSEFELLDATGPIEIFSRLADYQVTCFSENGGLITSAQGVQLQTTPFLTIDPRGILLIPGGKGTRRLVDNDQYLSQLKQLSIEAEYVLTVCTGAALLAKTGLLNNQRATTNKLAFSWVKSVNQNVKWVEQARWVVSRNIYTSSGVSAGMDMVLGFIADRHDQQLAKQVAREIEYNWHEDPDVDPFAITE</sequence>
<protein>
    <submittedName>
        <fullName evidence="2">DJ-1/PfpI family protein</fullName>
    </submittedName>
</protein>
<evidence type="ECO:0000313" key="2">
    <source>
        <dbReference type="EMBL" id="MBP1042109.1"/>
    </source>
</evidence>
<dbReference type="CDD" id="cd03139">
    <property type="entry name" value="GATase1_PfpI_2"/>
    <property type="match status" value="1"/>
</dbReference>
<dbReference type="Gene3D" id="3.40.50.880">
    <property type="match status" value="1"/>
</dbReference>
<feature type="domain" description="DJ-1/PfpI" evidence="1">
    <location>
        <begin position="2"/>
        <end position="164"/>
    </location>
</feature>
<dbReference type="Proteomes" id="UP000674938">
    <property type="component" value="Unassembled WGS sequence"/>
</dbReference>
<comment type="caution">
    <text evidence="2">The sequence shown here is derived from an EMBL/GenBank/DDBJ whole genome shotgun (WGS) entry which is preliminary data.</text>
</comment>
<dbReference type="InterPro" id="IPR052158">
    <property type="entry name" value="INH-QAR"/>
</dbReference>
<proteinExistence type="predicted"/>